<gene>
    <name evidence="3" type="ORF">GF068_42335</name>
</gene>
<protein>
    <recommendedName>
        <fullName evidence="5">PEGA domain-containing protein</fullName>
    </recommendedName>
</protein>
<dbReference type="Proteomes" id="UP000440224">
    <property type="component" value="Unassembled WGS sequence"/>
</dbReference>
<dbReference type="AlphaFoldDB" id="A0A6N7Q2E8"/>
<dbReference type="OrthoDB" id="5503549at2"/>
<keyword evidence="2" id="KW-0732">Signal</keyword>
<evidence type="ECO:0000313" key="4">
    <source>
        <dbReference type="Proteomes" id="UP000440224"/>
    </source>
</evidence>
<feature type="chain" id="PRO_5026716000" description="PEGA domain-containing protein" evidence="2">
    <location>
        <begin position="21"/>
        <end position="413"/>
    </location>
</feature>
<evidence type="ECO:0008006" key="5">
    <source>
        <dbReference type="Google" id="ProtNLM"/>
    </source>
</evidence>
<feature type="signal peptide" evidence="2">
    <location>
        <begin position="1"/>
        <end position="20"/>
    </location>
</feature>
<feature type="compositionally biased region" description="Basic and acidic residues" evidence="1">
    <location>
        <begin position="233"/>
        <end position="252"/>
    </location>
</feature>
<accession>A0A6N7Q2E8</accession>
<name>A0A6N7Q2E8_9BACT</name>
<proteinExistence type="predicted"/>
<dbReference type="RefSeq" id="WP_153825277.1">
    <property type="nucleotide sequence ID" value="NZ_WJIE01000035.1"/>
</dbReference>
<evidence type="ECO:0000313" key="3">
    <source>
        <dbReference type="EMBL" id="MRG98508.1"/>
    </source>
</evidence>
<dbReference type="EMBL" id="WJIE01000035">
    <property type="protein sequence ID" value="MRG98508.1"/>
    <property type="molecule type" value="Genomic_DNA"/>
</dbReference>
<sequence>MRARLASILLVFVSASPAWAQDSHTVSPDAIDEATRESEFAALVAKGDRERAAGRLSEAAMSYAAAMKVRRDPVVEGRLGVLMVRDRPAQAAELLHDALKRANTTNAERQAFFNAYEAVRARGAWVDVVISHAGARVTLDGDPRNKAGLSAFSMFVLTGEHELRASLDGHADDARMFRVVPRKDLRIELTLKPRPMFDDGELRLLTREKRSPPAEALKELGHARASDAPTFTKQEDPFGYEDPKPAEKPAEKRWSIGGGPVVVLGVASWMPAVGIVAGGSYRPNEYVSFGLEGRAAWLTTGVGGEPISAMTAGGIASVCGHYRWAFGCAIGHLGVITVQSSGDSFKSRSDTGVMPGIGARLGARFVLARSFALQGAVDLLGLSSGVRVGVEGRVISETPPLMVATSIVGTWEL</sequence>
<keyword evidence="4" id="KW-1185">Reference proteome</keyword>
<evidence type="ECO:0000256" key="1">
    <source>
        <dbReference type="SAM" id="MobiDB-lite"/>
    </source>
</evidence>
<reference evidence="3 4" key="1">
    <citation type="submission" date="2019-10" db="EMBL/GenBank/DDBJ databases">
        <title>A soil myxobacterium in the family Polyangiaceae.</title>
        <authorList>
            <person name="Li Y."/>
            <person name="Wang J."/>
        </authorList>
    </citation>
    <scope>NUCLEOTIDE SEQUENCE [LARGE SCALE GENOMIC DNA]</scope>
    <source>
        <strain evidence="3 4">DSM 14734</strain>
    </source>
</reference>
<feature type="region of interest" description="Disordered" evidence="1">
    <location>
        <begin position="220"/>
        <end position="252"/>
    </location>
</feature>
<organism evidence="3 4">
    <name type="scientific">Polyangium spumosum</name>
    <dbReference type="NCBI Taxonomy" id="889282"/>
    <lineage>
        <taxon>Bacteria</taxon>
        <taxon>Pseudomonadati</taxon>
        <taxon>Myxococcota</taxon>
        <taxon>Polyangia</taxon>
        <taxon>Polyangiales</taxon>
        <taxon>Polyangiaceae</taxon>
        <taxon>Polyangium</taxon>
    </lineage>
</organism>
<evidence type="ECO:0000256" key="2">
    <source>
        <dbReference type="SAM" id="SignalP"/>
    </source>
</evidence>
<comment type="caution">
    <text evidence="3">The sequence shown here is derived from an EMBL/GenBank/DDBJ whole genome shotgun (WGS) entry which is preliminary data.</text>
</comment>